<reference evidence="1 2" key="1">
    <citation type="submission" date="2013-11" db="EMBL/GenBank/DDBJ databases">
        <title>Complete genome sequence of Clostridum sp. M2/40.</title>
        <authorList>
            <person name="Wibberg D."/>
            <person name="Puehler A."/>
            <person name="Schlueter A."/>
        </authorList>
    </citation>
    <scope>NUCLEOTIDE SEQUENCE [LARGE SCALE GENOMIC DNA]</scope>
    <source>
        <strain evidence="2">M2/40</strain>
    </source>
</reference>
<gene>
    <name evidence="1" type="ORF">CM240_0834</name>
</gene>
<organism evidence="1 2">
    <name type="scientific">Clostridium bornimense</name>
    <dbReference type="NCBI Taxonomy" id="1216932"/>
    <lineage>
        <taxon>Bacteria</taxon>
        <taxon>Bacillati</taxon>
        <taxon>Bacillota</taxon>
        <taxon>Clostridia</taxon>
        <taxon>Eubacteriales</taxon>
        <taxon>Clostridiaceae</taxon>
        <taxon>Clostridium</taxon>
    </lineage>
</organism>
<dbReference type="PATRIC" id="fig|1216932.3.peg.820"/>
<dbReference type="KEGG" id="clt:CM240_0834"/>
<evidence type="ECO:0000313" key="2">
    <source>
        <dbReference type="Proteomes" id="UP000019426"/>
    </source>
</evidence>
<protein>
    <submittedName>
        <fullName evidence="1">Uncharacterized protein</fullName>
    </submittedName>
</protein>
<dbReference type="EMBL" id="HG917868">
    <property type="protein sequence ID" value="CDM67998.1"/>
    <property type="molecule type" value="Genomic_DNA"/>
</dbReference>
<evidence type="ECO:0000313" key="1">
    <source>
        <dbReference type="EMBL" id="CDM67998.1"/>
    </source>
</evidence>
<keyword evidence="2" id="KW-1185">Reference proteome</keyword>
<dbReference type="RefSeq" id="WP_044036758.1">
    <property type="nucleotide sequence ID" value="NZ_HG917868.1"/>
</dbReference>
<dbReference type="AlphaFoldDB" id="W6RUM3"/>
<name>W6RUM3_9CLOT</name>
<proteinExistence type="predicted"/>
<accession>W6RUM3</accession>
<dbReference type="STRING" id="1216932.CM240_0834"/>
<dbReference type="Proteomes" id="UP000019426">
    <property type="component" value="Chromosome M2/40_rep1"/>
</dbReference>
<sequence>MTRIVNPFNKNIDEVYTEANYSCECHCSAGSSSSPRSAAYDGGYWSHSVVCTCSYGSTNYTYNHNL</sequence>
<dbReference type="HOGENOM" id="CLU_2823431_0_0_9"/>